<dbReference type="RefSeq" id="WP_007571240.1">
    <property type="nucleotide sequence ID" value="NZ_AGUD01000038.1"/>
</dbReference>
<feature type="domain" description="Guanylate cyclase" evidence="4">
    <location>
        <begin position="408"/>
        <end position="537"/>
    </location>
</feature>
<dbReference type="PANTHER" id="PTHR43081:SF1">
    <property type="entry name" value="ADENYLATE CYCLASE, TERMINAL-DIFFERENTIATION SPECIFIC"/>
    <property type="match status" value="1"/>
</dbReference>
<dbReference type="InterPro" id="IPR007890">
    <property type="entry name" value="CHASE2"/>
</dbReference>
<evidence type="ECO:0000259" key="4">
    <source>
        <dbReference type="PROSITE" id="PS50125"/>
    </source>
</evidence>
<dbReference type="Pfam" id="PF05226">
    <property type="entry name" value="CHASE2"/>
    <property type="match status" value="1"/>
</dbReference>
<keyword evidence="2" id="KW-1133">Transmembrane helix</keyword>
<dbReference type="InterPro" id="IPR050697">
    <property type="entry name" value="Adenylyl/Guanylyl_Cyclase_3/4"/>
</dbReference>
<dbReference type="CDD" id="cd07302">
    <property type="entry name" value="CHD"/>
    <property type="match status" value="1"/>
</dbReference>
<keyword evidence="2" id="KW-0472">Membrane</keyword>
<dbReference type="PATRIC" id="fig|1097667.3.peg.829"/>
<dbReference type="EC" id="4.6.1.1" evidence="5"/>
<sequence>MRRTRWVRLAVAALVAVAVAAGLDATGATRRAEESTVDARFLLRGERPADDRVAIVAIDDASIGRLGLTSPLPRDEQARMLRRIAAARPRVVAIDLVYRGASKINRDDTLGAADVALVDAIDHARPTVLAITGIHRADGRAATLDFVQGLTLDDLGARPGHVAFGSGTGGTFRRLPATIDGVPSMPAAVAAAWHDRGRGSAAARRRGRGVGPGAWIDYRGPRGSVPIYSMVDVRDGRVPASALRGKVVVIGDTTQAAQDEHPTAWGGQLMSGAEIEAQAIATALEESPLRDGPGWWNVVLLLLGAAIVPLAGLRRGGLAQALAAVGGLAAIVAFAVAAFARDRVVEVVPPLVALGVGTLGSLIVTLGLERIAERRARATLRRFAPAEVVDQLLASGGSGIAPRELDVTVLFCDLRGFTAFAADQPAGSVITLLERYLAEVTAAVTGHGGTVVSFLGDGVMAVFGAPLPAPDHADRALAAAREIAGERLERFNASTGSAFAIGVGLHSGPVASGIVGPAHRIEYATVGDTTNVAAKLEAATKAAGVSLLVSEATHARLAEPDGLREAGRFDVRAGGEPVVAWAPA</sequence>
<feature type="transmembrane region" description="Helical" evidence="2">
    <location>
        <begin position="294"/>
        <end position="313"/>
    </location>
</feature>
<keyword evidence="6" id="KW-1185">Reference proteome</keyword>
<dbReference type="OrthoDB" id="5476461at2"/>
<keyword evidence="5" id="KW-0456">Lyase</keyword>
<keyword evidence="2" id="KW-0812">Transmembrane</keyword>
<dbReference type="PANTHER" id="PTHR43081">
    <property type="entry name" value="ADENYLATE CYCLASE, TERMINAL-DIFFERENTIATION SPECIFIC-RELATED"/>
    <property type="match status" value="1"/>
</dbReference>
<dbReference type="GO" id="GO:0004016">
    <property type="term" value="F:adenylate cyclase activity"/>
    <property type="evidence" value="ECO:0007669"/>
    <property type="project" value="UniProtKB-EC"/>
</dbReference>
<feature type="signal peptide" evidence="3">
    <location>
        <begin position="1"/>
        <end position="20"/>
    </location>
</feature>
<proteinExistence type="inferred from homology"/>
<name>H0E220_9ACTN</name>
<evidence type="ECO:0000256" key="2">
    <source>
        <dbReference type="SAM" id="Phobius"/>
    </source>
</evidence>
<dbReference type="Gene3D" id="3.30.70.1230">
    <property type="entry name" value="Nucleotide cyclase"/>
    <property type="match status" value="1"/>
</dbReference>
<keyword evidence="3" id="KW-0732">Signal</keyword>
<evidence type="ECO:0000313" key="6">
    <source>
        <dbReference type="Proteomes" id="UP000005143"/>
    </source>
</evidence>
<feature type="transmembrane region" description="Helical" evidence="2">
    <location>
        <begin position="352"/>
        <end position="372"/>
    </location>
</feature>
<dbReference type="InterPro" id="IPR001054">
    <property type="entry name" value="A/G_cyclase"/>
</dbReference>
<reference evidence="5 6" key="1">
    <citation type="journal article" date="2013" name="Biodegradation">
        <title>Quantitative proteomic analysis of ibuprofen-degrading Patulibacter sp. strain I11.</title>
        <authorList>
            <person name="Almeida B."/>
            <person name="Kjeldal H."/>
            <person name="Lolas I."/>
            <person name="Knudsen A.D."/>
            <person name="Carvalho G."/>
            <person name="Nielsen K.L."/>
            <person name="Barreto Crespo M.T."/>
            <person name="Stensballe A."/>
            <person name="Nielsen J.L."/>
        </authorList>
    </citation>
    <scope>NUCLEOTIDE SEQUENCE [LARGE SCALE GENOMIC DNA]</scope>
    <source>
        <strain evidence="5 6">I11</strain>
    </source>
</reference>
<dbReference type="EMBL" id="AGUD01000038">
    <property type="protein sequence ID" value="EHN12279.1"/>
    <property type="molecule type" value="Genomic_DNA"/>
</dbReference>
<comment type="caution">
    <text evidence="5">The sequence shown here is derived from an EMBL/GenBank/DDBJ whole genome shotgun (WGS) entry which is preliminary data.</text>
</comment>
<feature type="chain" id="PRO_5038957671" evidence="3">
    <location>
        <begin position="21"/>
        <end position="584"/>
    </location>
</feature>
<evidence type="ECO:0000256" key="1">
    <source>
        <dbReference type="ARBA" id="ARBA00005381"/>
    </source>
</evidence>
<accession>H0E220</accession>
<gene>
    <name evidence="5" type="ORF">PAI11_08330</name>
</gene>
<protein>
    <submittedName>
        <fullName evidence="5">Adenylate cyclase</fullName>
        <ecNumber evidence="5">4.6.1.1</ecNumber>
    </submittedName>
</protein>
<dbReference type="SMART" id="SM01080">
    <property type="entry name" value="CHASE2"/>
    <property type="match status" value="1"/>
</dbReference>
<evidence type="ECO:0000313" key="5">
    <source>
        <dbReference type="EMBL" id="EHN12279.1"/>
    </source>
</evidence>
<organism evidence="5 6">
    <name type="scientific">Patulibacter medicamentivorans</name>
    <dbReference type="NCBI Taxonomy" id="1097667"/>
    <lineage>
        <taxon>Bacteria</taxon>
        <taxon>Bacillati</taxon>
        <taxon>Actinomycetota</taxon>
        <taxon>Thermoleophilia</taxon>
        <taxon>Solirubrobacterales</taxon>
        <taxon>Patulibacteraceae</taxon>
        <taxon>Patulibacter</taxon>
    </lineage>
</organism>
<dbReference type="Proteomes" id="UP000005143">
    <property type="component" value="Unassembled WGS sequence"/>
</dbReference>
<dbReference type="Pfam" id="PF00211">
    <property type="entry name" value="Guanylate_cyc"/>
    <property type="match status" value="1"/>
</dbReference>
<dbReference type="PROSITE" id="PS50125">
    <property type="entry name" value="GUANYLATE_CYCLASE_2"/>
    <property type="match status" value="1"/>
</dbReference>
<evidence type="ECO:0000256" key="3">
    <source>
        <dbReference type="SAM" id="SignalP"/>
    </source>
</evidence>
<dbReference type="SUPFAM" id="SSF55073">
    <property type="entry name" value="Nucleotide cyclase"/>
    <property type="match status" value="1"/>
</dbReference>
<dbReference type="GO" id="GO:0009190">
    <property type="term" value="P:cyclic nucleotide biosynthetic process"/>
    <property type="evidence" value="ECO:0007669"/>
    <property type="project" value="InterPro"/>
</dbReference>
<dbReference type="AlphaFoldDB" id="H0E220"/>
<dbReference type="InterPro" id="IPR029787">
    <property type="entry name" value="Nucleotide_cyclase"/>
</dbReference>
<dbReference type="SMART" id="SM00044">
    <property type="entry name" value="CYCc"/>
    <property type="match status" value="1"/>
</dbReference>
<dbReference type="GO" id="GO:0035556">
    <property type="term" value="P:intracellular signal transduction"/>
    <property type="evidence" value="ECO:0007669"/>
    <property type="project" value="InterPro"/>
</dbReference>
<feature type="transmembrane region" description="Helical" evidence="2">
    <location>
        <begin position="320"/>
        <end position="340"/>
    </location>
</feature>
<comment type="similarity">
    <text evidence="1">Belongs to the adenylyl cyclase class-3 family.</text>
</comment>